<dbReference type="Proteomes" id="UP000030106">
    <property type="component" value="Unassembled WGS sequence"/>
</dbReference>
<sequence>MEVLEALVLGTVANIGGIKLAGRVTAQNKRVVTGRSLHGALDVITRPELQGVCPAGEHNSLRAVLPVEIHPSGDCPAVDDGHIAAADPDPAGTNISHPVNSTCCTRLSTVTAGNRTGINNAAATGGNADPGAAGPASIPAAAASTVTRPAEDIAIIYDLAARANQHAAPAFTAAAAVAGIPPAAAPGSPQAAGDAGASVVGQRAVAFDGQAVPAFCAGAAVGRGAVTVSPRAAITPHKRAVVRPIPGSDNRDRITTSPAYAATAGRIIPAFTTGHDAAGLINHVPAAIDFNPGAAGTGIAALRVTDAAATFKLDPAPTFTAVAAVPAGQVIPATVGVPAAAGTGIAADDMAAAVIDDLAAALYGDPAPAITARRTITHNAGALARLNRPAVTAVAAVAAQNAAAVGYRTGAAQPDPAPAVSRLTATAPHAGHIFVVFGIGVSRQAASRAMPTGNRPGVSHTPALGQHDTVPSRTACPATAAVEGFARFGLIVRRGAPGVSPVASIAPGDRAAIGVAARPGDQHPGTAVSAVATIPPVTRLGNICGIAAAVASPAAVTAFNIAAIVTAAAVQNFPGRTPAAAAASGTVAGSGGTIRLVTLPTGCGACGQRIGYAVNATCAPILTLAAALPAIPGPAITAVAADTGCSVHCTAPAALSAVRSGSRATGLAIGGKC</sequence>
<dbReference type="HOGENOM" id="CLU_408243_0_0_1"/>
<feature type="region of interest" description="Disordered" evidence="1">
    <location>
        <begin position="449"/>
        <end position="469"/>
    </location>
</feature>
<dbReference type="AlphaFoldDB" id="A0A0A2W0H4"/>
<evidence type="ECO:0000256" key="1">
    <source>
        <dbReference type="SAM" id="MobiDB-lite"/>
    </source>
</evidence>
<reference evidence="2 3" key="1">
    <citation type="submission" date="2012-10" db="EMBL/GenBank/DDBJ databases">
        <title>Genome sequencing and analysis of entomopathogenic fungi Beauveria bassiana D1-5.</title>
        <authorList>
            <person name="Li Q."/>
            <person name="Wang L."/>
            <person name="Zhang Z."/>
            <person name="Wang Q."/>
            <person name="Ren J."/>
            <person name="Wang M."/>
            <person name="Xu W."/>
            <person name="Wang J."/>
            <person name="Lu Y."/>
            <person name="Du Q."/>
            <person name="Sun Z."/>
        </authorList>
    </citation>
    <scope>NUCLEOTIDE SEQUENCE [LARGE SCALE GENOMIC DNA]</scope>
    <source>
        <strain evidence="2 3">D1-5</strain>
    </source>
</reference>
<gene>
    <name evidence="2" type="ORF">BBAD15_g476</name>
</gene>
<dbReference type="EMBL" id="ANFO01000032">
    <property type="protein sequence ID" value="KGQ13631.1"/>
    <property type="molecule type" value="Genomic_DNA"/>
</dbReference>
<comment type="caution">
    <text evidence="2">The sequence shown here is derived from an EMBL/GenBank/DDBJ whole genome shotgun (WGS) entry which is preliminary data.</text>
</comment>
<proteinExistence type="predicted"/>
<organism evidence="2 3">
    <name type="scientific">Beauveria bassiana D1-5</name>
    <dbReference type="NCBI Taxonomy" id="1245745"/>
    <lineage>
        <taxon>Eukaryota</taxon>
        <taxon>Fungi</taxon>
        <taxon>Dikarya</taxon>
        <taxon>Ascomycota</taxon>
        <taxon>Pezizomycotina</taxon>
        <taxon>Sordariomycetes</taxon>
        <taxon>Hypocreomycetidae</taxon>
        <taxon>Hypocreales</taxon>
        <taxon>Cordycipitaceae</taxon>
        <taxon>Beauveria</taxon>
    </lineage>
</organism>
<name>A0A0A2W0H4_BEABA</name>
<evidence type="ECO:0000313" key="3">
    <source>
        <dbReference type="Proteomes" id="UP000030106"/>
    </source>
</evidence>
<protein>
    <submittedName>
        <fullName evidence="2">Uncharacterized protein</fullName>
    </submittedName>
</protein>
<evidence type="ECO:0000313" key="2">
    <source>
        <dbReference type="EMBL" id="KGQ13631.1"/>
    </source>
</evidence>
<accession>A0A0A2W0H4</accession>